<gene>
    <name evidence="2" type="ORF">UFOVP113_73</name>
    <name evidence="3" type="ORF">UFOVP225_60</name>
</gene>
<sequence>MAISLQVWLYNETNARITASADSDGDISIRLTAENRQGVSVMLSPAQAKQLKKLLSASLAESKATRKANAEKAEAEADFTETAEPA</sequence>
<feature type="region of interest" description="Disordered" evidence="1">
    <location>
        <begin position="67"/>
        <end position="86"/>
    </location>
</feature>
<evidence type="ECO:0000256" key="1">
    <source>
        <dbReference type="SAM" id="MobiDB-lite"/>
    </source>
</evidence>
<protein>
    <submittedName>
        <fullName evidence="3">Uncharacterized protein</fullName>
    </submittedName>
</protein>
<accession>A0A6J7WNK3</accession>
<reference evidence="3" key="1">
    <citation type="submission" date="2020-05" db="EMBL/GenBank/DDBJ databases">
        <authorList>
            <person name="Chiriac C."/>
            <person name="Salcher M."/>
            <person name="Ghai R."/>
            <person name="Kavagutti S V."/>
        </authorList>
    </citation>
    <scope>NUCLEOTIDE SEQUENCE</scope>
</reference>
<dbReference type="EMBL" id="LR798275">
    <property type="protein sequence ID" value="CAB5219360.1"/>
    <property type="molecule type" value="Genomic_DNA"/>
</dbReference>
<name>A0A6J7WNK3_9CAUD</name>
<dbReference type="EMBL" id="LR796231">
    <property type="protein sequence ID" value="CAB4128697.1"/>
    <property type="molecule type" value="Genomic_DNA"/>
</dbReference>
<evidence type="ECO:0000313" key="2">
    <source>
        <dbReference type="EMBL" id="CAB4128697.1"/>
    </source>
</evidence>
<organism evidence="3">
    <name type="scientific">uncultured Caudovirales phage</name>
    <dbReference type="NCBI Taxonomy" id="2100421"/>
    <lineage>
        <taxon>Viruses</taxon>
        <taxon>Duplodnaviria</taxon>
        <taxon>Heunggongvirae</taxon>
        <taxon>Uroviricota</taxon>
        <taxon>Caudoviricetes</taxon>
        <taxon>Peduoviridae</taxon>
        <taxon>Maltschvirus</taxon>
        <taxon>Maltschvirus maltsch</taxon>
    </lineage>
</organism>
<feature type="compositionally biased region" description="Acidic residues" evidence="1">
    <location>
        <begin position="76"/>
        <end position="86"/>
    </location>
</feature>
<evidence type="ECO:0000313" key="3">
    <source>
        <dbReference type="EMBL" id="CAB5219360.1"/>
    </source>
</evidence>
<proteinExistence type="predicted"/>